<keyword evidence="1" id="KW-0472">Membrane</keyword>
<dbReference type="InterPro" id="IPR007730">
    <property type="entry name" value="SPOR-like_dom"/>
</dbReference>
<dbReference type="GO" id="GO:0042834">
    <property type="term" value="F:peptidoglycan binding"/>
    <property type="evidence" value="ECO:0007669"/>
    <property type="project" value="InterPro"/>
</dbReference>
<name>A0A318INC0_9BURK</name>
<organism evidence="3 4">
    <name type="scientific">Undibacterium pigrum</name>
    <dbReference type="NCBI Taxonomy" id="401470"/>
    <lineage>
        <taxon>Bacteria</taxon>
        <taxon>Pseudomonadati</taxon>
        <taxon>Pseudomonadota</taxon>
        <taxon>Betaproteobacteria</taxon>
        <taxon>Burkholderiales</taxon>
        <taxon>Oxalobacteraceae</taxon>
        <taxon>Undibacterium</taxon>
    </lineage>
</organism>
<dbReference type="RefSeq" id="WP_110258372.1">
    <property type="nucleotide sequence ID" value="NZ_QJKB01000023.1"/>
</dbReference>
<accession>A0A318INC0</accession>
<keyword evidence="4" id="KW-1185">Reference proteome</keyword>
<keyword evidence="1" id="KW-1133">Transmembrane helix</keyword>
<evidence type="ECO:0000313" key="4">
    <source>
        <dbReference type="Proteomes" id="UP000247792"/>
    </source>
</evidence>
<keyword evidence="1" id="KW-0812">Transmembrane</keyword>
<evidence type="ECO:0000313" key="3">
    <source>
        <dbReference type="EMBL" id="PXX34977.1"/>
    </source>
</evidence>
<dbReference type="OrthoDB" id="5298866at2"/>
<dbReference type="EMBL" id="QJKB01000023">
    <property type="protein sequence ID" value="PXX34977.1"/>
    <property type="molecule type" value="Genomic_DNA"/>
</dbReference>
<comment type="caution">
    <text evidence="3">The sequence shown here is derived from an EMBL/GenBank/DDBJ whole genome shotgun (WGS) entry which is preliminary data.</text>
</comment>
<reference evidence="3 4" key="1">
    <citation type="submission" date="2018-05" db="EMBL/GenBank/DDBJ databases">
        <title>Genomic Encyclopedia of Type Strains, Phase IV (KMG-IV): sequencing the most valuable type-strain genomes for metagenomic binning, comparative biology and taxonomic classification.</title>
        <authorList>
            <person name="Goeker M."/>
        </authorList>
    </citation>
    <scope>NUCLEOTIDE SEQUENCE [LARGE SCALE GENOMIC DNA]</scope>
    <source>
        <strain evidence="3 4">DSM 19792</strain>
    </source>
</reference>
<gene>
    <name evidence="3" type="ORF">DFR42_12326</name>
</gene>
<evidence type="ECO:0000259" key="2">
    <source>
        <dbReference type="Pfam" id="PF05036"/>
    </source>
</evidence>
<dbReference type="AlphaFoldDB" id="A0A318INC0"/>
<proteinExistence type="predicted"/>
<evidence type="ECO:0000256" key="1">
    <source>
        <dbReference type="SAM" id="Phobius"/>
    </source>
</evidence>
<feature type="domain" description="SPOR" evidence="2">
    <location>
        <begin position="109"/>
        <end position="175"/>
    </location>
</feature>
<dbReference type="Proteomes" id="UP000247792">
    <property type="component" value="Unassembled WGS sequence"/>
</dbReference>
<dbReference type="Pfam" id="PF05036">
    <property type="entry name" value="SPOR"/>
    <property type="match status" value="1"/>
</dbReference>
<protein>
    <submittedName>
        <fullName evidence="3">Sporulation related protein</fullName>
    </submittedName>
</protein>
<sequence>MLRFFFWSLLILNAFLLAFNLGYLGHWSLDTHEPERLKKQHHVDQLKLMTAAEALTPAEPVSEKKAEVIACLEVGNFQQTEIPRIEEKLKTLALGDRQSRINIVDVATHMVFIPSQGSKEGADKKAGELRRLGINDFYIVQDQSNLRWGISLGVFKTEEAAKLHLNNLSNKGVRSARIGPRTVSTNKFAFQLRTLSAEEKSKYDAIKAGFPAQENRNCQLTPYSRS</sequence>
<feature type="transmembrane region" description="Helical" evidence="1">
    <location>
        <begin position="6"/>
        <end position="29"/>
    </location>
</feature>